<proteinExistence type="predicted"/>
<keyword evidence="3" id="KW-1185">Reference proteome</keyword>
<dbReference type="Proteomes" id="UP001595923">
    <property type="component" value="Unassembled WGS sequence"/>
</dbReference>
<feature type="region of interest" description="Disordered" evidence="1">
    <location>
        <begin position="91"/>
        <end position="120"/>
    </location>
</feature>
<gene>
    <name evidence="2" type="ORF">ACFO4E_16285</name>
</gene>
<reference evidence="3" key="1">
    <citation type="journal article" date="2019" name="Int. J. Syst. Evol. Microbiol.">
        <title>The Global Catalogue of Microorganisms (GCM) 10K type strain sequencing project: providing services to taxonomists for standard genome sequencing and annotation.</title>
        <authorList>
            <consortium name="The Broad Institute Genomics Platform"/>
            <consortium name="The Broad Institute Genome Sequencing Center for Infectious Disease"/>
            <person name="Wu L."/>
            <person name="Ma J."/>
        </authorList>
    </citation>
    <scope>NUCLEOTIDE SEQUENCE [LARGE SCALE GENOMIC DNA]</scope>
    <source>
        <strain evidence="3">XZYJ18</strain>
    </source>
</reference>
<evidence type="ECO:0000256" key="1">
    <source>
        <dbReference type="SAM" id="MobiDB-lite"/>
    </source>
</evidence>
<organism evidence="2 3">
    <name type="scientific">Nocardiopsis mangrovi</name>
    <dbReference type="NCBI Taxonomy" id="1179818"/>
    <lineage>
        <taxon>Bacteria</taxon>
        <taxon>Bacillati</taxon>
        <taxon>Actinomycetota</taxon>
        <taxon>Actinomycetes</taxon>
        <taxon>Streptosporangiales</taxon>
        <taxon>Nocardiopsidaceae</taxon>
        <taxon>Nocardiopsis</taxon>
    </lineage>
</organism>
<name>A0ABV9DYL0_9ACTN</name>
<dbReference type="EMBL" id="JBHSFQ010000015">
    <property type="protein sequence ID" value="MFC4563424.1"/>
    <property type="molecule type" value="Genomic_DNA"/>
</dbReference>
<evidence type="ECO:0000313" key="3">
    <source>
        <dbReference type="Proteomes" id="UP001595923"/>
    </source>
</evidence>
<evidence type="ECO:0008006" key="4">
    <source>
        <dbReference type="Google" id="ProtNLM"/>
    </source>
</evidence>
<protein>
    <recommendedName>
        <fullName evidence="4">WXG100 family type VII secretion target</fullName>
    </recommendedName>
</protein>
<evidence type="ECO:0000313" key="2">
    <source>
        <dbReference type="EMBL" id="MFC4563424.1"/>
    </source>
</evidence>
<accession>A0ABV9DYL0</accession>
<dbReference type="RefSeq" id="WP_378575709.1">
    <property type="nucleotide sequence ID" value="NZ_JBHSFQ010000015.1"/>
</dbReference>
<comment type="caution">
    <text evidence="2">The sequence shown here is derived from an EMBL/GenBank/DDBJ whole genome shotgun (WGS) entry which is preliminary data.</text>
</comment>
<sequence length="120" mass="13270">MSGDYMRLYTELMAKEGSMLYEPADLVEKIRQELLQEVETHRVAAWGHDDEIAKAGTTNYDPVVEQMEEFLSAFEEALRGTADNFVRNAGLGDRTEDGNLDVTEGLDSLINGGPGNGSRK</sequence>